<dbReference type="Proteomes" id="UP001482620">
    <property type="component" value="Unassembled WGS sequence"/>
</dbReference>
<reference evidence="1 2" key="1">
    <citation type="submission" date="2021-06" db="EMBL/GenBank/DDBJ databases">
        <authorList>
            <person name="Palmer J.M."/>
        </authorList>
    </citation>
    <scope>NUCLEOTIDE SEQUENCE [LARGE SCALE GENOMIC DNA]</scope>
    <source>
        <strain evidence="2">if_2019</strain>
        <tissue evidence="1">Muscle</tissue>
    </source>
</reference>
<keyword evidence="2" id="KW-1185">Reference proteome</keyword>
<evidence type="ECO:0000313" key="1">
    <source>
        <dbReference type="EMBL" id="MEQ2252611.1"/>
    </source>
</evidence>
<comment type="caution">
    <text evidence="1">The sequence shown here is derived from an EMBL/GenBank/DDBJ whole genome shotgun (WGS) entry which is preliminary data.</text>
</comment>
<sequence length="103" mass="10688">MGTGVIGGWGRSGGQGQGLGFSCSVGTSLGCCWNGLPVSTPERRGPPPGSRAWLALWAISTWTWEYGVCMGSVIECMTSIVVCLYVGCVGVSVFRCVHEGGNV</sequence>
<evidence type="ECO:0000313" key="2">
    <source>
        <dbReference type="Proteomes" id="UP001482620"/>
    </source>
</evidence>
<organism evidence="1 2">
    <name type="scientific">Ilyodon furcidens</name>
    <name type="common">goldbreast splitfin</name>
    <dbReference type="NCBI Taxonomy" id="33524"/>
    <lineage>
        <taxon>Eukaryota</taxon>
        <taxon>Metazoa</taxon>
        <taxon>Chordata</taxon>
        <taxon>Craniata</taxon>
        <taxon>Vertebrata</taxon>
        <taxon>Euteleostomi</taxon>
        <taxon>Actinopterygii</taxon>
        <taxon>Neopterygii</taxon>
        <taxon>Teleostei</taxon>
        <taxon>Neoteleostei</taxon>
        <taxon>Acanthomorphata</taxon>
        <taxon>Ovalentaria</taxon>
        <taxon>Atherinomorphae</taxon>
        <taxon>Cyprinodontiformes</taxon>
        <taxon>Goodeidae</taxon>
        <taxon>Ilyodon</taxon>
    </lineage>
</organism>
<gene>
    <name evidence="1" type="ORF">ILYODFUR_023529</name>
</gene>
<name>A0ABV0V680_9TELE</name>
<protein>
    <submittedName>
        <fullName evidence="1">Uncharacterized protein</fullName>
    </submittedName>
</protein>
<accession>A0ABV0V680</accession>
<proteinExistence type="predicted"/>
<dbReference type="EMBL" id="JAHRIQ010095384">
    <property type="protein sequence ID" value="MEQ2252611.1"/>
    <property type="molecule type" value="Genomic_DNA"/>
</dbReference>